<name>A0A384B722_BALAC</name>
<keyword evidence="3 6" id="KW-0812">Transmembrane</keyword>
<dbReference type="KEGG" id="bacu:103006859"/>
<keyword evidence="4 6" id="KW-1133">Transmembrane helix</keyword>
<proteinExistence type="inferred from homology"/>
<evidence type="ECO:0000256" key="6">
    <source>
        <dbReference type="SAM" id="Phobius"/>
    </source>
</evidence>
<evidence type="ECO:0000256" key="5">
    <source>
        <dbReference type="ARBA" id="ARBA00023136"/>
    </source>
</evidence>
<evidence type="ECO:0000313" key="7">
    <source>
        <dbReference type="Proteomes" id="UP001652580"/>
    </source>
</evidence>
<dbReference type="GeneID" id="103006859"/>
<dbReference type="GO" id="GO:0016020">
    <property type="term" value="C:membrane"/>
    <property type="evidence" value="ECO:0007669"/>
    <property type="project" value="UniProtKB-SubCell"/>
</dbReference>
<dbReference type="PANTHER" id="PTHR46441:SF5">
    <property type="entry name" value="TRANSMEMBRANE EPIDIDYMAL PROTEIN 1"/>
    <property type="match status" value="1"/>
</dbReference>
<accession>A0A384B722</accession>
<organism evidence="7 8">
    <name type="scientific">Balaenoptera acutorostrata</name>
    <name type="common">Common minke whale</name>
    <name type="synonym">Balaena rostrata</name>
    <dbReference type="NCBI Taxonomy" id="9767"/>
    <lineage>
        <taxon>Eukaryota</taxon>
        <taxon>Metazoa</taxon>
        <taxon>Chordata</taxon>
        <taxon>Craniata</taxon>
        <taxon>Vertebrata</taxon>
        <taxon>Euteleostomi</taxon>
        <taxon>Mammalia</taxon>
        <taxon>Eutheria</taxon>
        <taxon>Laurasiatheria</taxon>
        <taxon>Artiodactyla</taxon>
        <taxon>Whippomorpha</taxon>
        <taxon>Cetacea</taxon>
        <taxon>Mysticeti</taxon>
        <taxon>Balaenopteridae</taxon>
        <taxon>Balaenoptera</taxon>
    </lineage>
</organism>
<gene>
    <name evidence="8" type="primary">LOC103006859</name>
</gene>
<dbReference type="RefSeq" id="XP_007195452.1">
    <property type="nucleotide sequence ID" value="XM_007195390.1"/>
</dbReference>
<keyword evidence="5 6" id="KW-0472">Membrane</keyword>
<comment type="similarity">
    <text evidence="2">Belongs to the TMEM45 family.</text>
</comment>
<dbReference type="PANTHER" id="PTHR46441">
    <property type="entry name" value="TRANSMEMBRANE EPIDIDYMAL FAMILY MEMBER 3"/>
    <property type="match status" value="1"/>
</dbReference>
<protein>
    <submittedName>
        <fullName evidence="8">Transmembrane epididymal protein 1-like</fullName>
    </submittedName>
</protein>
<evidence type="ECO:0000256" key="1">
    <source>
        <dbReference type="ARBA" id="ARBA00004141"/>
    </source>
</evidence>
<keyword evidence="7" id="KW-1185">Reference proteome</keyword>
<dbReference type="Proteomes" id="UP001652580">
    <property type="component" value="Chromosome 4"/>
</dbReference>
<reference evidence="8" key="1">
    <citation type="submission" date="2025-08" db="UniProtKB">
        <authorList>
            <consortium name="RefSeq"/>
        </authorList>
    </citation>
    <scope>IDENTIFICATION</scope>
</reference>
<evidence type="ECO:0000313" key="8">
    <source>
        <dbReference type="RefSeq" id="XP_007195452.1"/>
    </source>
</evidence>
<dbReference type="Pfam" id="PF04819">
    <property type="entry name" value="DUF716"/>
    <property type="match status" value="1"/>
</dbReference>
<dbReference type="AlphaFoldDB" id="A0A384B722"/>
<comment type="subcellular location">
    <subcellularLocation>
        <location evidence="1">Membrane</location>
        <topology evidence="1">Multi-pass membrane protein</topology>
    </subcellularLocation>
</comment>
<sequence length="217" mass="24521">MGTLLGHLALALLIYHSGLYYTVMVSQALSRSQKLLFPPLPARDKQGQRWWQRVRAEGMVKMGAGEILILGDSFFPPGTNCFPLIDWEAPWRPFQHHNAWQHATIFGFFLLSALVELTSQAWLAQRSMKLEWAATALALVVKLLEMVAHIEHKNALEIRVHTVLMLPAFLLALVLIVEVWVPDQPPLWVLKAWLMLVSGSWLLQVTSILYAPLSGQP</sequence>
<dbReference type="InterPro" id="IPR006904">
    <property type="entry name" value="DUF716"/>
</dbReference>
<evidence type="ECO:0000256" key="2">
    <source>
        <dbReference type="ARBA" id="ARBA00006948"/>
    </source>
</evidence>
<feature type="transmembrane region" description="Helical" evidence="6">
    <location>
        <begin position="193"/>
        <end position="213"/>
    </location>
</feature>
<evidence type="ECO:0000256" key="4">
    <source>
        <dbReference type="ARBA" id="ARBA00022989"/>
    </source>
</evidence>
<feature type="transmembrane region" description="Helical" evidence="6">
    <location>
        <begin position="162"/>
        <end position="181"/>
    </location>
</feature>
<evidence type="ECO:0000256" key="3">
    <source>
        <dbReference type="ARBA" id="ARBA00022692"/>
    </source>
</evidence>
<dbReference type="InParanoid" id="A0A384B722"/>